<name>A0A1G7BFA6_9BURK</name>
<organism evidence="2 3">
    <name type="scientific">Paracidovorax valerianellae</name>
    <dbReference type="NCBI Taxonomy" id="187868"/>
    <lineage>
        <taxon>Bacteria</taxon>
        <taxon>Pseudomonadati</taxon>
        <taxon>Pseudomonadota</taxon>
        <taxon>Betaproteobacteria</taxon>
        <taxon>Burkholderiales</taxon>
        <taxon>Comamonadaceae</taxon>
        <taxon>Paracidovorax</taxon>
    </lineage>
</organism>
<reference evidence="2 3" key="1">
    <citation type="submission" date="2016-10" db="EMBL/GenBank/DDBJ databases">
        <authorList>
            <person name="de Groot N.N."/>
        </authorList>
    </citation>
    <scope>NUCLEOTIDE SEQUENCE [LARGE SCALE GENOMIC DNA]</scope>
    <source>
        <strain evidence="2 3">DSM 16619</strain>
    </source>
</reference>
<feature type="compositionally biased region" description="Low complexity" evidence="1">
    <location>
        <begin position="14"/>
        <end position="26"/>
    </location>
</feature>
<dbReference type="Proteomes" id="UP000198781">
    <property type="component" value="Unassembled WGS sequence"/>
</dbReference>
<gene>
    <name evidence="2" type="ORF">SAMN05192589_11454</name>
</gene>
<proteinExistence type="predicted"/>
<dbReference type="EMBL" id="FMZC01000014">
    <property type="protein sequence ID" value="SDE25724.1"/>
    <property type="molecule type" value="Genomic_DNA"/>
</dbReference>
<dbReference type="OrthoDB" id="8536890at2"/>
<dbReference type="AlphaFoldDB" id="A0A1G7BFA6"/>
<protein>
    <recommendedName>
        <fullName evidence="4">4Fe-4S ferredoxin-type domain-containing protein</fullName>
    </recommendedName>
</protein>
<evidence type="ECO:0000313" key="3">
    <source>
        <dbReference type="Proteomes" id="UP000198781"/>
    </source>
</evidence>
<evidence type="ECO:0000256" key="1">
    <source>
        <dbReference type="SAM" id="MobiDB-lite"/>
    </source>
</evidence>
<feature type="region of interest" description="Disordered" evidence="1">
    <location>
        <begin position="1"/>
        <end position="26"/>
    </location>
</feature>
<accession>A0A1G7BFA6</accession>
<dbReference type="STRING" id="187868.SAMN05192589_11454"/>
<sequence length="187" mass="18694">MPLPDDSRPDDAPAARAAGSPGTAAGAQWQVVHVHPSAPSQPAEGAPCNGCGLCCLAEPCPLGMLVSRRRTGPCAALRWHEEGLEGVETLGEGSRSSCSSVPTRVPVSGGAVAGPGAERGPAASAGRYVCGMVDDPGEVTGWRSAWAVGLMRALARRWIAAGIGCDAPPLRPPTQDGGAGNGPAGSL</sequence>
<feature type="compositionally biased region" description="Basic and acidic residues" evidence="1">
    <location>
        <begin position="1"/>
        <end position="13"/>
    </location>
</feature>
<dbReference type="RefSeq" id="WP_092745296.1">
    <property type="nucleotide sequence ID" value="NZ_FMZC01000014.1"/>
</dbReference>
<keyword evidence="3" id="KW-1185">Reference proteome</keyword>
<evidence type="ECO:0000313" key="2">
    <source>
        <dbReference type="EMBL" id="SDE25724.1"/>
    </source>
</evidence>
<evidence type="ECO:0008006" key="4">
    <source>
        <dbReference type="Google" id="ProtNLM"/>
    </source>
</evidence>